<feature type="non-terminal residue" evidence="2">
    <location>
        <position position="1"/>
    </location>
</feature>
<comment type="caution">
    <text evidence="2">The sequence shown here is derived from an EMBL/GenBank/DDBJ whole genome shotgun (WGS) entry which is preliminary data.</text>
</comment>
<evidence type="ECO:0000313" key="2">
    <source>
        <dbReference type="EMBL" id="KAG5463160.1"/>
    </source>
</evidence>
<dbReference type="EMBL" id="JAEFCI010001060">
    <property type="protein sequence ID" value="KAG5463160.1"/>
    <property type="molecule type" value="Genomic_DNA"/>
</dbReference>
<keyword evidence="3" id="KW-1185">Reference proteome</keyword>
<sequence>LDYENTGFLPLGFPSAYSCSLLDSPPSPTVQAEQVMSPNRQLLPVRRTMKEDGSYAQEGRQTTAPWPRQPPPPQPPFAPAASMPGAFLAVATPEEQRGRTAERYTMGPSYHNRSMPRSPSRDSVASATSVNSRLSTRSRKVVDSVLLHRET</sequence>
<feature type="region of interest" description="Disordered" evidence="1">
    <location>
        <begin position="41"/>
        <end position="139"/>
    </location>
</feature>
<name>A0A8H8DLX7_9FUNG</name>
<evidence type="ECO:0000313" key="3">
    <source>
        <dbReference type="Proteomes" id="UP000673691"/>
    </source>
</evidence>
<dbReference type="AlphaFoldDB" id="A0A8H8DLX7"/>
<proteinExistence type="predicted"/>
<protein>
    <submittedName>
        <fullName evidence="2">Uncharacterized protein</fullName>
    </submittedName>
</protein>
<reference evidence="2 3" key="1">
    <citation type="journal article" name="Sci. Rep.">
        <title>Genome-scale phylogenetic analyses confirm Olpidium as the closest living zoosporic fungus to the non-flagellated, terrestrial fungi.</title>
        <authorList>
            <person name="Chang Y."/>
            <person name="Rochon D."/>
            <person name="Sekimoto S."/>
            <person name="Wang Y."/>
            <person name="Chovatia M."/>
            <person name="Sandor L."/>
            <person name="Salamov A."/>
            <person name="Grigoriev I.V."/>
            <person name="Stajich J.E."/>
            <person name="Spatafora J.W."/>
        </authorList>
    </citation>
    <scope>NUCLEOTIDE SEQUENCE [LARGE SCALE GENOMIC DNA]</scope>
    <source>
        <strain evidence="2">S191</strain>
    </source>
</reference>
<feature type="compositionally biased region" description="Polar residues" evidence="1">
    <location>
        <begin position="111"/>
        <end position="135"/>
    </location>
</feature>
<accession>A0A8H8DLX7</accession>
<evidence type="ECO:0000256" key="1">
    <source>
        <dbReference type="SAM" id="MobiDB-lite"/>
    </source>
</evidence>
<gene>
    <name evidence="2" type="ORF">BJ554DRAFT_1431</name>
</gene>
<dbReference type="Proteomes" id="UP000673691">
    <property type="component" value="Unassembled WGS sequence"/>
</dbReference>
<feature type="non-terminal residue" evidence="2">
    <location>
        <position position="151"/>
    </location>
</feature>
<feature type="compositionally biased region" description="Pro residues" evidence="1">
    <location>
        <begin position="67"/>
        <end position="78"/>
    </location>
</feature>
<organism evidence="2 3">
    <name type="scientific">Olpidium bornovanus</name>
    <dbReference type="NCBI Taxonomy" id="278681"/>
    <lineage>
        <taxon>Eukaryota</taxon>
        <taxon>Fungi</taxon>
        <taxon>Fungi incertae sedis</taxon>
        <taxon>Olpidiomycota</taxon>
        <taxon>Olpidiomycotina</taxon>
        <taxon>Olpidiomycetes</taxon>
        <taxon>Olpidiales</taxon>
        <taxon>Olpidiaceae</taxon>
        <taxon>Olpidium</taxon>
    </lineage>
</organism>